<evidence type="ECO:0000313" key="13">
    <source>
        <dbReference type="EMBL" id="KAK9763620.1"/>
    </source>
</evidence>
<dbReference type="InterPro" id="IPR011614">
    <property type="entry name" value="Catalase_core"/>
</dbReference>
<keyword evidence="2 9" id="KW-0575">Peroxidase</keyword>
<protein>
    <recommendedName>
        <fullName evidence="9">Catalase</fullName>
        <ecNumber evidence="9">1.11.1.6</ecNumber>
    </recommendedName>
</protein>
<dbReference type="SUPFAM" id="SSF56634">
    <property type="entry name" value="Heme-dependent catalase-like"/>
    <property type="match status" value="1"/>
</dbReference>
<comment type="similarity">
    <text evidence="1 9">Belongs to the catalase family.</text>
</comment>
<evidence type="ECO:0000256" key="1">
    <source>
        <dbReference type="ARBA" id="ARBA00005329"/>
    </source>
</evidence>
<reference evidence="13 14" key="1">
    <citation type="submission" date="2023-04" db="EMBL/GenBank/DDBJ databases">
        <title>Genome of Basidiobolus ranarum AG-B5.</title>
        <authorList>
            <person name="Stajich J.E."/>
            <person name="Carter-House D."/>
            <person name="Gryganskyi A."/>
        </authorList>
    </citation>
    <scope>NUCLEOTIDE SEQUENCE [LARGE SCALE GENOMIC DNA]</scope>
    <source>
        <strain evidence="13 14">AG-B5</strain>
    </source>
</reference>
<name>A0ABR2WQ24_9FUNG</name>
<dbReference type="EMBL" id="JASJQH010000594">
    <property type="protein sequence ID" value="KAK9763620.1"/>
    <property type="molecule type" value="Genomic_DNA"/>
</dbReference>
<dbReference type="InterPro" id="IPR018028">
    <property type="entry name" value="Catalase"/>
</dbReference>
<dbReference type="PROSITE" id="PS51402">
    <property type="entry name" value="CATALASE_3"/>
    <property type="match status" value="1"/>
</dbReference>
<dbReference type="InterPro" id="IPR002226">
    <property type="entry name" value="Catalase_haem_BS"/>
</dbReference>
<dbReference type="PROSITE" id="PS00438">
    <property type="entry name" value="CATALASE_2"/>
    <property type="match status" value="1"/>
</dbReference>
<dbReference type="InterPro" id="IPR024711">
    <property type="entry name" value="Catalase_clade1/3"/>
</dbReference>
<evidence type="ECO:0000256" key="5">
    <source>
        <dbReference type="ARBA" id="ARBA00023002"/>
    </source>
</evidence>
<evidence type="ECO:0000256" key="11">
    <source>
        <dbReference type="SAM" id="MobiDB-lite"/>
    </source>
</evidence>
<dbReference type="SMART" id="SM01060">
    <property type="entry name" value="Catalase"/>
    <property type="match status" value="1"/>
</dbReference>
<comment type="function">
    <text evidence="10">Catalyzes the degradation of hydrogen peroxide (H(2)O(2)) generated by peroxisomal oxidases to water and oxygen, thereby protecting cells from the toxic effects of hydrogen peroxide.</text>
</comment>
<proteinExistence type="inferred from homology"/>
<dbReference type="PANTHER" id="PTHR11465:SF9">
    <property type="entry name" value="CATALASE"/>
    <property type="match status" value="1"/>
</dbReference>
<dbReference type="InterPro" id="IPR010582">
    <property type="entry name" value="Catalase_immune_responsive"/>
</dbReference>
<evidence type="ECO:0000256" key="6">
    <source>
        <dbReference type="ARBA" id="ARBA00023004"/>
    </source>
</evidence>
<keyword evidence="4 9" id="KW-0479">Metal-binding</keyword>
<evidence type="ECO:0000256" key="8">
    <source>
        <dbReference type="ARBA" id="ARBA00049254"/>
    </source>
</evidence>
<feature type="domain" description="Catalase core" evidence="12">
    <location>
        <begin position="10"/>
        <end position="394"/>
    </location>
</feature>
<evidence type="ECO:0000259" key="12">
    <source>
        <dbReference type="SMART" id="SM01060"/>
    </source>
</evidence>
<dbReference type="InterPro" id="IPR024708">
    <property type="entry name" value="Catalase_AS"/>
</dbReference>
<dbReference type="PRINTS" id="PR00067">
    <property type="entry name" value="CATALASE"/>
</dbReference>
<dbReference type="EC" id="1.11.1.6" evidence="9"/>
<keyword evidence="14" id="KW-1185">Reference proteome</keyword>
<dbReference type="Pfam" id="PF00199">
    <property type="entry name" value="Catalase"/>
    <property type="match status" value="1"/>
</dbReference>
<evidence type="ECO:0000256" key="10">
    <source>
        <dbReference type="RuleBase" id="RU004142"/>
    </source>
</evidence>
<accession>A0ABR2WQ24</accession>
<dbReference type="InterPro" id="IPR040333">
    <property type="entry name" value="Catalase_3"/>
</dbReference>
<comment type="caution">
    <text evidence="13">The sequence shown here is derived from an EMBL/GenBank/DDBJ whole genome shotgun (WGS) entry which is preliminary data.</text>
</comment>
<organism evidence="13 14">
    <name type="scientific">Basidiobolus ranarum</name>
    <dbReference type="NCBI Taxonomy" id="34480"/>
    <lineage>
        <taxon>Eukaryota</taxon>
        <taxon>Fungi</taxon>
        <taxon>Fungi incertae sedis</taxon>
        <taxon>Zoopagomycota</taxon>
        <taxon>Entomophthoromycotina</taxon>
        <taxon>Basidiobolomycetes</taxon>
        <taxon>Basidiobolales</taxon>
        <taxon>Basidiobolaceae</taxon>
        <taxon>Basidiobolus</taxon>
    </lineage>
</organism>
<dbReference type="PIRSF" id="PIRSF038928">
    <property type="entry name" value="Catalase_clade1-3"/>
    <property type="match status" value="1"/>
</dbReference>
<keyword evidence="3 9" id="KW-0349">Heme</keyword>
<dbReference type="PROSITE" id="PS00437">
    <property type="entry name" value="CATALASE_1"/>
    <property type="match status" value="1"/>
</dbReference>
<feature type="region of interest" description="Disordered" evidence="11">
    <location>
        <begin position="1"/>
        <end position="27"/>
    </location>
</feature>
<dbReference type="Proteomes" id="UP001479436">
    <property type="component" value="Unassembled WGS sequence"/>
</dbReference>
<evidence type="ECO:0000313" key="14">
    <source>
        <dbReference type="Proteomes" id="UP001479436"/>
    </source>
</evidence>
<evidence type="ECO:0000256" key="4">
    <source>
        <dbReference type="ARBA" id="ARBA00022723"/>
    </source>
</evidence>
<dbReference type="Gene3D" id="2.40.180.10">
    <property type="entry name" value="Catalase core domain"/>
    <property type="match status" value="1"/>
</dbReference>
<dbReference type="InterPro" id="IPR020835">
    <property type="entry name" value="Catalase_sf"/>
</dbReference>
<dbReference type="CDD" id="cd08156">
    <property type="entry name" value="catalase_clade_3"/>
    <property type="match status" value="1"/>
</dbReference>
<dbReference type="Pfam" id="PF06628">
    <property type="entry name" value="Catalase-rel"/>
    <property type="match status" value="1"/>
</dbReference>
<dbReference type="GO" id="GO:0004096">
    <property type="term" value="F:catalase activity"/>
    <property type="evidence" value="ECO:0007669"/>
    <property type="project" value="UniProtKB-EC"/>
</dbReference>
<evidence type="ECO:0000256" key="7">
    <source>
        <dbReference type="ARBA" id="ARBA00023324"/>
    </source>
</evidence>
<gene>
    <name evidence="13" type="primary">CAT1_1</name>
    <name evidence="13" type="ORF">K7432_009533</name>
</gene>
<sequence length="489" mass="55631">MTFNPPPTMTTTNGDPVEDNQNSMTAGRKGPIVLQDFHYVEKLAHFNRERIPERVVHAKGAGAHGYFEVTKDISHLTKAKFLSEVGKRTPIFTRFSTVGGESGSADLARDPRGFAVKFYTEEGNWDMVGNNTPIFFIRDPIKFPDFIHTQKRNPKTHLKDPDAFWDFLSLSPETIHQVLVLFSDRGTPKGFRHMNGYYGHTLKLVDKDGNFKFVKWHFKTDQGIQNFTREEATKMAGENPDYGTEDLYNAIEKGDYPSWTVHIQVMEPEQAASYRFDPFDITKVWSHKDFPLQEVGKMVLNRNPEDYFAETEQVAFSPSSMVPGIEPSVDKMLQGRIFAYPDAHRYRLGPNFSQIPINRPQCPVFHHQRDGFMTVNGNFAGAPNYEPNSMFEGTFKQLHIHGQSYPQTKSMEQVHGAVDRYVVPVEDDDYVQAGNLYQIQSEDAKTRMVDNLVDHLSGANVVLQKRQLEIFRKADADLGARVAKGLNLA</sequence>
<keyword evidence="6 9" id="KW-0408">Iron</keyword>
<evidence type="ECO:0000256" key="3">
    <source>
        <dbReference type="ARBA" id="ARBA00022617"/>
    </source>
</evidence>
<evidence type="ECO:0000256" key="2">
    <source>
        <dbReference type="ARBA" id="ARBA00022559"/>
    </source>
</evidence>
<keyword evidence="7 9" id="KW-0376">Hydrogen peroxide</keyword>
<evidence type="ECO:0000256" key="9">
    <source>
        <dbReference type="RuleBase" id="RU000498"/>
    </source>
</evidence>
<comment type="catalytic activity">
    <reaction evidence="8 9">
        <text>2 H2O2 = O2 + 2 H2O</text>
        <dbReference type="Rhea" id="RHEA:20309"/>
        <dbReference type="ChEBI" id="CHEBI:15377"/>
        <dbReference type="ChEBI" id="CHEBI:15379"/>
        <dbReference type="ChEBI" id="CHEBI:16240"/>
        <dbReference type="EC" id="1.11.1.6"/>
    </reaction>
</comment>
<dbReference type="PANTHER" id="PTHR11465">
    <property type="entry name" value="CATALASE"/>
    <property type="match status" value="1"/>
</dbReference>
<keyword evidence="5 9" id="KW-0560">Oxidoreductase</keyword>